<name>A0A6J6GFM3_9ZZZZ</name>
<proteinExistence type="predicted"/>
<reference evidence="1" key="1">
    <citation type="submission" date="2020-05" db="EMBL/GenBank/DDBJ databases">
        <authorList>
            <person name="Chiriac C."/>
            <person name="Salcher M."/>
            <person name="Ghai R."/>
            <person name="Kavagutti S V."/>
        </authorList>
    </citation>
    <scope>NUCLEOTIDE SEQUENCE</scope>
</reference>
<protein>
    <submittedName>
        <fullName evidence="1">Unannotated protein</fullName>
    </submittedName>
</protein>
<dbReference type="AlphaFoldDB" id="A0A6J6GFM3"/>
<gene>
    <name evidence="1" type="ORF">UFOPK1807_00695</name>
</gene>
<organism evidence="1">
    <name type="scientific">freshwater metagenome</name>
    <dbReference type="NCBI Taxonomy" id="449393"/>
    <lineage>
        <taxon>unclassified sequences</taxon>
        <taxon>metagenomes</taxon>
        <taxon>ecological metagenomes</taxon>
    </lineage>
</organism>
<evidence type="ECO:0000313" key="1">
    <source>
        <dbReference type="EMBL" id="CAB4598629.1"/>
    </source>
</evidence>
<dbReference type="EMBL" id="CAEZUI010000082">
    <property type="protein sequence ID" value="CAB4598629.1"/>
    <property type="molecule type" value="Genomic_DNA"/>
</dbReference>
<sequence length="298" mass="31012">MKTLVSVNNAWSIGATSKSDSANNMVRPVRMFSPCWTTDSCTALASTTKPTDAGTYAMSAAGLSLTTGSLSNYAAISYETTTVTINRINQSGLQIPSYNPIYPDTATLYIGGGSGSGHLTFSITSGGTASGCEFDYRKVYTTSVGTCNIQVVKAGDRNYLAETSTAIIYFLLYIINQPSNEPSGGSNIGLGGATAIIRDPNVAPTISSVVTQVSCLGNSCTTSWSIYGAGFGSAYNTATVVKFWRNKILVLGGVNADNYIVNDGFIYIGVPPAGATTGKILVTTANGIAVSPENWIAP</sequence>
<accession>A0A6J6GFM3</accession>